<evidence type="ECO:0000313" key="4">
    <source>
        <dbReference type="EMBL" id="THB60284.1"/>
    </source>
</evidence>
<dbReference type="InterPro" id="IPR011991">
    <property type="entry name" value="ArsR-like_HTH"/>
</dbReference>
<keyword evidence="5" id="KW-1185">Reference proteome</keyword>
<dbReference type="InterPro" id="IPR036390">
    <property type="entry name" value="WH_DNA-bd_sf"/>
</dbReference>
<dbReference type="PANTHER" id="PTHR42909">
    <property type="entry name" value="ZGC:136858"/>
    <property type="match status" value="1"/>
</dbReference>
<dbReference type="Pfam" id="PF00294">
    <property type="entry name" value="PfkB"/>
    <property type="match status" value="1"/>
</dbReference>
<dbReference type="InterPro" id="IPR029056">
    <property type="entry name" value="Ribokinase-like"/>
</dbReference>
<evidence type="ECO:0000256" key="2">
    <source>
        <dbReference type="ARBA" id="ARBA00023125"/>
    </source>
</evidence>
<dbReference type="InterPro" id="IPR000485">
    <property type="entry name" value="AsnC-type_HTH_dom"/>
</dbReference>
<evidence type="ECO:0000313" key="5">
    <source>
        <dbReference type="Proteomes" id="UP000310506"/>
    </source>
</evidence>
<evidence type="ECO:0000259" key="3">
    <source>
        <dbReference type="PROSITE" id="PS50956"/>
    </source>
</evidence>
<dbReference type="GO" id="GO:0046872">
    <property type="term" value="F:metal ion binding"/>
    <property type="evidence" value="ECO:0007669"/>
    <property type="project" value="UniProtKB-KW"/>
</dbReference>
<sequence length="364" mass="41171">MTEREKEILAIIRENPTISQEELAFELGISRSGVAAHIHNLMKKGYIKGKGYIINNPQFISVIGGINIDIVGSPSDELLINNSNPGKINYYLGGAGRNIALALTKLNINTNLISVYGADVNGDRFISDSRKIGFNVDCCERISGYNTSSFIYLEDPTTNFRVGIDDMRILETMTPEFINRYLQRINRSRYCVIDDNLPLETIEHLKKQVSIPMIAKSVSMNKVHKLIPLLEKLELLVLSVDELESLIKALGDNEQDFFEKMRNLVNRGVQNLVIVKKNGNVYFESIEMSYQIDKKVAPEFNINGSTAVLTSTMIWAMLNGHYKMKEIVELGYCGAVTSYLTNDSVFDDLSEELVFHHYEKYFAK</sequence>
<dbReference type="CDD" id="cd00090">
    <property type="entry name" value="HTH_ARSR"/>
    <property type="match status" value="1"/>
</dbReference>
<dbReference type="GO" id="GO:0004730">
    <property type="term" value="F:pseudouridylate synthase activity"/>
    <property type="evidence" value="ECO:0007669"/>
    <property type="project" value="TreeGrafter"/>
</dbReference>
<dbReference type="GO" id="GO:0043565">
    <property type="term" value="F:sequence-specific DNA binding"/>
    <property type="evidence" value="ECO:0007669"/>
    <property type="project" value="InterPro"/>
</dbReference>
<dbReference type="Gene3D" id="1.10.10.10">
    <property type="entry name" value="Winged helix-like DNA-binding domain superfamily/Winged helix DNA-binding domain"/>
    <property type="match status" value="1"/>
</dbReference>
<protein>
    <submittedName>
        <fullName evidence="4">Winged helix-turn-helix transcriptional regulator</fullName>
    </submittedName>
</protein>
<organism evidence="4 5">
    <name type="scientific">Vagococcus silagei</name>
    <dbReference type="NCBI Taxonomy" id="2508885"/>
    <lineage>
        <taxon>Bacteria</taxon>
        <taxon>Bacillati</taxon>
        <taxon>Bacillota</taxon>
        <taxon>Bacilli</taxon>
        <taxon>Lactobacillales</taxon>
        <taxon>Enterococcaceae</taxon>
        <taxon>Vagococcus</taxon>
    </lineage>
</organism>
<dbReference type="PANTHER" id="PTHR42909:SF1">
    <property type="entry name" value="CARBOHYDRATE KINASE PFKB DOMAIN-CONTAINING PROTEIN"/>
    <property type="match status" value="1"/>
</dbReference>
<dbReference type="Gene3D" id="3.40.1190.20">
    <property type="match status" value="1"/>
</dbReference>
<dbReference type="Proteomes" id="UP000310506">
    <property type="component" value="Unassembled WGS sequence"/>
</dbReference>
<dbReference type="AlphaFoldDB" id="A0A4S3AZQ1"/>
<feature type="domain" description="HTH asnC-type" evidence="3">
    <location>
        <begin position="1"/>
        <end position="67"/>
    </location>
</feature>
<gene>
    <name evidence="4" type="ORF">ESZ54_11245</name>
</gene>
<comment type="caution">
    <text evidence="4">The sequence shown here is derived from an EMBL/GenBank/DDBJ whole genome shotgun (WGS) entry which is preliminary data.</text>
</comment>
<name>A0A4S3AZQ1_9ENTE</name>
<dbReference type="InterPro" id="IPR011611">
    <property type="entry name" value="PfkB_dom"/>
</dbReference>
<dbReference type="GO" id="GO:0005737">
    <property type="term" value="C:cytoplasm"/>
    <property type="evidence" value="ECO:0007669"/>
    <property type="project" value="TreeGrafter"/>
</dbReference>
<proteinExistence type="predicted"/>
<dbReference type="SUPFAM" id="SSF46785">
    <property type="entry name" value="Winged helix' DNA-binding domain"/>
    <property type="match status" value="1"/>
</dbReference>
<reference evidence="4 5" key="1">
    <citation type="submission" date="2019-01" db="EMBL/GenBank/DDBJ databases">
        <title>Vagococcus silagei sp. nov. isolated from brewer's grain.</title>
        <authorList>
            <person name="Guu J.-R."/>
        </authorList>
    </citation>
    <scope>NUCLEOTIDE SEQUENCE [LARGE SCALE GENOMIC DNA]</scope>
    <source>
        <strain evidence="4 5">2B-2</strain>
    </source>
</reference>
<dbReference type="Pfam" id="PF13412">
    <property type="entry name" value="HTH_24"/>
    <property type="match status" value="1"/>
</dbReference>
<keyword evidence="2" id="KW-0238">DNA-binding</keyword>
<dbReference type="OrthoDB" id="9806249at2"/>
<dbReference type="SUPFAM" id="SSF53613">
    <property type="entry name" value="Ribokinase-like"/>
    <property type="match status" value="1"/>
</dbReference>
<dbReference type="GO" id="GO:0016798">
    <property type="term" value="F:hydrolase activity, acting on glycosyl bonds"/>
    <property type="evidence" value="ECO:0007669"/>
    <property type="project" value="TreeGrafter"/>
</dbReference>
<keyword evidence="1" id="KW-0479">Metal-binding</keyword>
<evidence type="ECO:0000256" key="1">
    <source>
        <dbReference type="ARBA" id="ARBA00022723"/>
    </source>
</evidence>
<dbReference type="EMBL" id="SDGV01000029">
    <property type="protein sequence ID" value="THB60284.1"/>
    <property type="molecule type" value="Genomic_DNA"/>
</dbReference>
<dbReference type="PROSITE" id="PS50956">
    <property type="entry name" value="HTH_ASNC_2"/>
    <property type="match status" value="1"/>
</dbReference>
<accession>A0A4S3AZQ1</accession>
<dbReference type="InterPro" id="IPR036388">
    <property type="entry name" value="WH-like_DNA-bd_sf"/>
</dbReference>
<dbReference type="RefSeq" id="WP_136137752.1">
    <property type="nucleotide sequence ID" value="NZ_SDGV01000029.1"/>
</dbReference>